<evidence type="ECO:0000313" key="1">
    <source>
        <dbReference type="EMBL" id="TXF85671.1"/>
    </source>
</evidence>
<reference evidence="1 2" key="1">
    <citation type="submission" date="2019-08" db="EMBL/GenBank/DDBJ databases">
        <title>Lewinella sp. strain SSH13 Genome sequencing and assembly.</title>
        <authorList>
            <person name="Kim I."/>
        </authorList>
    </citation>
    <scope>NUCLEOTIDE SEQUENCE [LARGE SCALE GENOMIC DNA]</scope>
    <source>
        <strain evidence="1 2">SSH13</strain>
    </source>
</reference>
<evidence type="ECO:0000313" key="2">
    <source>
        <dbReference type="Proteomes" id="UP000321907"/>
    </source>
</evidence>
<keyword evidence="2" id="KW-1185">Reference proteome</keyword>
<gene>
    <name evidence="1" type="ORF">FUA23_20455</name>
</gene>
<comment type="caution">
    <text evidence="1">The sequence shown here is derived from an EMBL/GenBank/DDBJ whole genome shotgun (WGS) entry which is preliminary data.</text>
</comment>
<dbReference type="RefSeq" id="WP_147932640.1">
    <property type="nucleotide sequence ID" value="NZ_VOXD01000045.1"/>
</dbReference>
<organism evidence="1 2">
    <name type="scientific">Neolewinella aurantiaca</name>
    <dbReference type="NCBI Taxonomy" id="2602767"/>
    <lineage>
        <taxon>Bacteria</taxon>
        <taxon>Pseudomonadati</taxon>
        <taxon>Bacteroidota</taxon>
        <taxon>Saprospiria</taxon>
        <taxon>Saprospirales</taxon>
        <taxon>Lewinellaceae</taxon>
        <taxon>Neolewinella</taxon>
    </lineage>
</organism>
<protein>
    <submittedName>
        <fullName evidence="1">Uncharacterized protein</fullName>
    </submittedName>
</protein>
<dbReference type="OrthoDB" id="667893at2"/>
<dbReference type="EMBL" id="VOXD01000045">
    <property type="protein sequence ID" value="TXF85671.1"/>
    <property type="molecule type" value="Genomic_DNA"/>
</dbReference>
<sequence length="172" mass="19420">MNYPNQLLKEHSRANADLVLNHVLADKKRVEALMDAFLTGEYRVVQRSAMVVGDLGRKKPDWLKPWHGRMIAAADPAPHPSVSRNVMRYFSELPLSAVEEDEQGKLLDLAFRLLEDQTEAVAIRVFAMTVVFNFCDIYPELKDELRGIIELTIAEGTTPGFRSRGGKILDLL</sequence>
<proteinExistence type="predicted"/>
<dbReference type="Proteomes" id="UP000321907">
    <property type="component" value="Unassembled WGS sequence"/>
</dbReference>
<dbReference type="AlphaFoldDB" id="A0A5C7F4T8"/>
<name>A0A5C7F4T8_9BACT</name>
<accession>A0A5C7F4T8</accession>